<organism evidence="2 3">
    <name type="scientific">Cinchona calisaya</name>
    <dbReference type="NCBI Taxonomy" id="153742"/>
    <lineage>
        <taxon>Eukaryota</taxon>
        <taxon>Viridiplantae</taxon>
        <taxon>Streptophyta</taxon>
        <taxon>Embryophyta</taxon>
        <taxon>Tracheophyta</taxon>
        <taxon>Spermatophyta</taxon>
        <taxon>Magnoliopsida</taxon>
        <taxon>eudicotyledons</taxon>
        <taxon>Gunneridae</taxon>
        <taxon>Pentapetalae</taxon>
        <taxon>asterids</taxon>
        <taxon>lamiids</taxon>
        <taxon>Gentianales</taxon>
        <taxon>Rubiaceae</taxon>
        <taxon>Cinchonoideae</taxon>
        <taxon>Cinchoneae</taxon>
        <taxon>Cinchona</taxon>
    </lineage>
</organism>
<protein>
    <recommendedName>
        <fullName evidence="4">Transposase</fullName>
    </recommendedName>
</protein>
<dbReference type="EMBL" id="JBJUIK010000008">
    <property type="protein sequence ID" value="KAL3520553.1"/>
    <property type="molecule type" value="Genomic_DNA"/>
</dbReference>
<evidence type="ECO:0000313" key="2">
    <source>
        <dbReference type="EMBL" id="KAL3520553.1"/>
    </source>
</evidence>
<evidence type="ECO:0000256" key="1">
    <source>
        <dbReference type="SAM" id="MobiDB-lite"/>
    </source>
</evidence>
<name>A0ABD2ZNH0_9GENT</name>
<gene>
    <name evidence="2" type="ORF">ACH5RR_018702</name>
</gene>
<evidence type="ECO:0000313" key="3">
    <source>
        <dbReference type="Proteomes" id="UP001630127"/>
    </source>
</evidence>
<dbReference type="Proteomes" id="UP001630127">
    <property type="component" value="Unassembled WGS sequence"/>
</dbReference>
<accession>A0ABD2ZNH0</accession>
<evidence type="ECO:0008006" key="4">
    <source>
        <dbReference type="Google" id="ProtNLM"/>
    </source>
</evidence>
<comment type="caution">
    <text evidence="2">The sequence shown here is derived from an EMBL/GenBank/DDBJ whole genome shotgun (WGS) entry which is preliminary data.</text>
</comment>
<keyword evidence="3" id="KW-1185">Reference proteome</keyword>
<sequence>MSLYVILSRVWIKWNTLSNCVLESIEGPSESKEASVQKKDARKMGRGARKKISLLQVKVTEDEIINVMFNMPNGKSTRPDGYTTDGSLKVMQIQLGYSRNYEGEGSSREIGHSLGKENNVFLDNVSWVEKLETSSNDNDYHKEVSYLAVEPHKEDPLEPKWNVVVKMTLRDLFNIDLEIYIYAEMQNEDVLLKHCNNYYSDDGIFPWIRESVDGVTLDVPTPKSSTHIIESGDDFIEDDEYSSYEDDLGCDNTNGDISGDDEDFFDEFQQGDKDDN</sequence>
<dbReference type="AlphaFoldDB" id="A0ABD2ZNH0"/>
<reference evidence="2 3" key="1">
    <citation type="submission" date="2024-11" db="EMBL/GenBank/DDBJ databases">
        <title>A near-complete genome assembly of Cinchona calisaya.</title>
        <authorList>
            <person name="Lian D.C."/>
            <person name="Zhao X.W."/>
            <person name="Wei L."/>
        </authorList>
    </citation>
    <scope>NUCLEOTIDE SEQUENCE [LARGE SCALE GENOMIC DNA]</scope>
    <source>
        <tissue evidence="2">Nenye</tissue>
    </source>
</reference>
<proteinExistence type="predicted"/>
<feature type="region of interest" description="Disordered" evidence="1">
    <location>
        <begin position="242"/>
        <end position="276"/>
    </location>
</feature>